<dbReference type="InterPro" id="IPR018483">
    <property type="entry name" value="Carb_kinase_FGGY_CS"/>
</dbReference>
<evidence type="ECO:0000259" key="9">
    <source>
        <dbReference type="Pfam" id="PF02782"/>
    </source>
</evidence>
<accession>A0A0A2WJU7</accession>
<dbReference type="PANTHER" id="PTHR40089:SF1">
    <property type="entry name" value="ETHANOLAMINE PERMEASE EUTH-RELATED"/>
    <property type="match status" value="1"/>
</dbReference>
<dbReference type="InterPro" id="IPR007441">
    <property type="entry name" value="EutH"/>
</dbReference>
<dbReference type="HOGENOM" id="CLU_346113_0_0_1"/>
<dbReference type="InterPro" id="IPR018485">
    <property type="entry name" value="FGGY_C"/>
</dbReference>
<evidence type="ECO:0000256" key="3">
    <source>
        <dbReference type="ARBA" id="ARBA00022679"/>
    </source>
</evidence>
<comment type="caution">
    <text evidence="10">The sequence shown here is derived from an EMBL/GenBank/DDBJ whole genome shotgun (WGS) entry which is preliminary data.</text>
</comment>
<feature type="transmembrane region" description="Helical" evidence="7">
    <location>
        <begin position="709"/>
        <end position="727"/>
    </location>
</feature>
<dbReference type="InterPro" id="IPR043129">
    <property type="entry name" value="ATPase_NBD"/>
</dbReference>
<dbReference type="PANTHER" id="PTHR40089">
    <property type="entry name" value="ETHANOLAMINE UTILIZATION PROTEIN EUTH"/>
    <property type="match status" value="1"/>
</dbReference>
<dbReference type="Proteomes" id="UP000030106">
    <property type="component" value="Unassembled WGS sequence"/>
</dbReference>
<keyword evidence="7" id="KW-0472">Membrane</keyword>
<dbReference type="STRING" id="1245745.A0A0A2WJU7"/>
<feature type="transmembrane region" description="Helical" evidence="7">
    <location>
        <begin position="507"/>
        <end position="531"/>
    </location>
</feature>
<dbReference type="NCBIfam" id="NF011668">
    <property type="entry name" value="PRK15086.1-4"/>
    <property type="match status" value="1"/>
</dbReference>
<feature type="domain" description="Carbohydrate kinase FGGY N-terminal" evidence="8">
    <location>
        <begin position="17"/>
        <end position="191"/>
    </location>
</feature>
<dbReference type="GO" id="GO:0005886">
    <property type="term" value="C:plasma membrane"/>
    <property type="evidence" value="ECO:0007669"/>
    <property type="project" value="TreeGrafter"/>
</dbReference>
<feature type="transmembrane region" description="Helical" evidence="7">
    <location>
        <begin position="763"/>
        <end position="787"/>
    </location>
</feature>
<evidence type="ECO:0000256" key="5">
    <source>
        <dbReference type="RuleBase" id="RU003733"/>
    </source>
</evidence>
<evidence type="ECO:0000256" key="2">
    <source>
        <dbReference type="ARBA" id="ARBA00012099"/>
    </source>
</evidence>
<feature type="region of interest" description="Disordered" evidence="6">
    <location>
        <begin position="795"/>
        <end position="816"/>
    </location>
</feature>
<keyword evidence="7" id="KW-0812">Transmembrane</keyword>
<comment type="similarity">
    <text evidence="5">Belongs to the FGGY kinase family.</text>
</comment>
<dbReference type="SUPFAM" id="SSF53067">
    <property type="entry name" value="Actin-like ATPase domain"/>
    <property type="match status" value="2"/>
</dbReference>
<evidence type="ECO:0000256" key="4">
    <source>
        <dbReference type="ARBA" id="ARBA00022777"/>
    </source>
</evidence>
<keyword evidence="4 5" id="KW-0418">Kinase</keyword>
<feature type="transmembrane region" description="Helical" evidence="7">
    <location>
        <begin position="581"/>
        <end position="607"/>
    </location>
</feature>
<evidence type="ECO:0000313" key="11">
    <source>
        <dbReference type="Proteomes" id="UP000030106"/>
    </source>
</evidence>
<feature type="compositionally biased region" description="Polar residues" evidence="6">
    <location>
        <begin position="801"/>
        <end position="816"/>
    </location>
</feature>
<dbReference type="GO" id="GO:0019563">
    <property type="term" value="P:glycerol catabolic process"/>
    <property type="evidence" value="ECO:0007669"/>
    <property type="project" value="UniProtKB-UniPathway"/>
</dbReference>
<evidence type="ECO:0000256" key="1">
    <source>
        <dbReference type="ARBA" id="ARBA00005190"/>
    </source>
</evidence>
<dbReference type="UniPathway" id="UPA00618">
    <property type="reaction ID" value="UER00672"/>
</dbReference>
<dbReference type="Pfam" id="PF04346">
    <property type="entry name" value="EutH"/>
    <property type="match status" value="1"/>
</dbReference>
<dbReference type="GO" id="GO:0004370">
    <property type="term" value="F:glycerol kinase activity"/>
    <property type="evidence" value="ECO:0007669"/>
    <property type="project" value="UniProtKB-EC"/>
</dbReference>
<dbReference type="GO" id="GO:0034228">
    <property type="term" value="F:ethanolamine transmembrane transporter activity"/>
    <property type="evidence" value="ECO:0007669"/>
    <property type="project" value="InterPro"/>
</dbReference>
<dbReference type="AlphaFoldDB" id="A0A0A2WJU7"/>
<dbReference type="Gene3D" id="3.30.420.40">
    <property type="match status" value="2"/>
</dbReference>
<feature type="transmembrane region" description="Helical" evidence="7">
    <location>
        <begin position="670"/>
        <end position="688"/>
    </location>
</feature>
<sequence length="816" mass="88061">MEILRNIRNCLNHCGVVDAIGLAHQGESIVAWDAQTGLPLCNAIIWQDQRTESVIQKLRAEGIEEVVRARAGLPLDTYFSASKMGWVMNNVAGARELLRKGTLRLGTMDAFFMFHLCGVHATDYNSASRTSLFNIHTLQWDEELCRIFGVPIEALPEVRHNTGHFGDVRSEGNTTTTPLTACIVDQFAGTYGHGCVEPGQMKITFGTGAFLQSIAGTDVPDAHGSGLLPTLCWKLPGEKPVYGLDGGVYNAASAVNWAGKIGLFTELEDFSDFPNEPAIARGLAFVPALSGLGCPHWDRSAAGLWAGLSLETERKDMLQSILEGIAVRSAEVINAMARVRPVGDTISVDGGLSSNRYFTQFLSTLIQKQIVSPSNREITAQGVAMLARKGLGNEHPLKAVMSEIGNIIIYIIMAGTLLGAMASVVKPESGLGKEFVNGIHAIGPVFLAQAGIMAAIPIISYAITHTIGPLFESMGSDVSIAALSVIAVDMGGYQLADVIAANRDQWITAMLIGYTSGASIVYLIPVGLVMLQKKDHKYLALGAMAGLISIPFGVLISLMLITLNNIPVREIISTSSAANHYLSIDFVNALHLLSPLFAFCFLLALGLKYRTDLMVNAFLLFGKVMDAFIKLVLAACIIQHFTGLFTTLFGHWIFDPLFADEKELYRAIEIAGYIGIMLAGTFPICYLFQKYCQRPMKFIGRRLKLSDTGALGMVMVLANIIAVFHLFASMRARDKVLCVAFGICAQATLGDHLAFTANFQPTLVLPIMAGKFLAGAIAVAIAIFISVPEAQRMEQKDAQSAGESSPETGMTPQRTQ</sequence>
<evidence type="ECO:0000259" key="8">
    <source>
        <dbReference type="Pfam" id="PF00370"/>
    </source>
</evidence>
<evidence type="ECO:0000256" key="7">
    <source>
        <dbReference type="SAM" id="Phobius"/>
    </source>
</evidence>
<dbReference type="PROSITE" id="PS00445">
    <property type="entry name" value="FGGY_KINASES_2"/>
    <property type="match status" value="1"/>
</dbReference>
<feature type="transmembrane region" description="Helical" evidence="7">
    <location>
        <begin position="538"/>
        <end position="561"/>
    </location>
</feature>
<feature type="transmembrane region" description="Helical" evidence="7">
    <location>
        <begin position="445"/>
        <end position="464"/>
    </location>
</feature>
<organism evidence="10 11">
    <name type="scientific">Beauveria bassiana D1-5</name>
    <dbReference type="NCBI Taxonomy" id="1245745"/>
    <lineage>
        <taxon>Eukaryota</taxon>
        <taxon>Fungi</taxon>
        <taxon>Dikarya</taxon>
        <taxon>Ascomycota</taxon>
        <taxon>Pezizomycotina</taxon>
        <taxon>Sordariomycetes</taxon>
        <taxon>Hypocreomycetidae</taxon>
        <taxon>Hypocreales</taxon>
        <taxon>Cordycipitaceae</taxon>
        <taxon>Beauveria</taxon>
    </lineage>
</organism>
<dbReference type="EC" id="2.7.1.30" evidence="2"/>
<gene>
    <name evidence="10" type="ORF">BBAD15_g920</name>
</gene>
<evidence type="ECO:0000256" key="6">
    <source>
        <dbReference type="SAM" id="MobiDB-lite"/>
    </source>
</evidence>
<proteinExistence type="inferred from homology"/>
<feature type="domain" description="Carbohydrate kinase FGGY C-terminal" evidence="9">
    <location>
        <begin position="202"/>
        <end position="387"/>
    </location>
</feature>
<reference evidence="10 11" key="1">
    <citation type="submission" date="2012-10" db="EMBL/GenBank/DDBJ databases">
        <title>Genome sequencing and analysis of entomopathogenic fungi Beauveria bassiana D1-5.</title>
        <authorList>
            <person name="Li Q."/>
            <person name="Wang L."/>
            <person name="Zhang Z."/>
            <person name="Wang Q."/>
            <person name="Ren J."/>
            <person name="Wang M."/>
            <person name="Xu W."/>
            <person name="Wang J."/>
            <person name="Lu Y."/>
            <person name="Du Q."/>
            <person name="Sun Z."/>
        </authorList>
    </citation>
    <scope>NUCLEOTIDE SEQUENCE [LARGE SCALE GENOMIC DNA]</scope>
    <source>
        <strain evidence="10 11">D1-5</strain>
    </source>
</reference>
<feature type="transmembrane region" description="Helical" evidence="7">
    <location>
        <begin position="407"/>
        <end position="425"/>
    </location>
</feature>
<keyword evidence="7" id="KW-1133">Transmembrane helix</keyword>
<keyword evidence="3 5" id="KW-0808">Transferase</keyword>
<comment type="pathway">
    <text evidence="1">Polyol metabolism; glycerol degradation via glycerol kinase pathway; sn-glycerol 3-phosphate from glycerol: step 1/1.</text>
</comment>
<dbReference type="Pfam" id="PF02782">
    <property type="entry name" value="FGGY_C"/>
    <property type="match status" value="1"/>
</dbReference>
<name>A0A0A2WJU7_BEABA</name>
<dbReference type="InterPro" id="IPR018484">
    <property type="entry name" value="FGGY_N"/>
</dbReference>
<evidence type="ECO:0000313" key="10">
    <source>
        <dbReference type="EMBL" id="KGQ13384.1"/>
    </source>
</evidence>
<dbReference type="EMBL" id="ANFO01000044">
    <property type="protein sequence ID" value="KGQ13384.1"/>
    <property type="molecule type" value="Genomic_DNA"/>
</dbReference>
<feature type="transmembrane region" description="Helical" evidence="7">
    <location>
        <begin position="628"/>
        <end position="650"/>
    </location>
</feature>
<protein>
    <recommendedName>
        <fullName evidence="2">glycerol kinase</fullName>
        <ecNumber evidence="2">2.7.1.30</ecNumber>
    </recommendedName>
</protein>
<dbReference type="Pfam" id="PF00370">
    <property type="entry name" value="FGGY_N"/>
    <property type="match status" value="1"/>
</dbReference>